<protein>
    <recommendedName>
        <fullName evidence="4 13">Biotin carboxylase</fullName>
        <ecNumber evidence="4 13">6.3.4.14</ecNumber>
    </recommendedName>
    <alternativeName>
        <fullName evidence="13">Acetyl-coenzyme A carboxylase biotin carboxylase subunit A</fullName>
    </alternativeName>
</protein>
<sequence length="450" mass="50204">MFKKILIANRGEIALRVIRTCKEMGIKTVAVYSKADEESLHVRFADEAVCIGPAPSSESYLKIPNIIAAAEITNADAIHPGYGFLSENSKFSKICAEHEIKFIGASGEQIDKMGDKATAKETMKKAGVPTIPGSDGLLKDAEDAKKVAKKMGYPVMIKATAGGGGKGMRAIWSEDELESNFESAVQEATAAFGNGGMYMEKLIEEPRHIEIQIVGDQYGKACHLSERDCSVQRRHQKLTEETPSPFMTDKLREEMGAAAVKAAEYIKYEGAGTVEFLVDKHRNFYFMEMNTRIQVEHPITEQVIDYDLIREQILVAGGVPISGKNYVPKLHSIEVRINAEDPYNNFRPSPGKITTLHMPGGHGVRLDTHVYGGYIIPPNYDSMVAKLITTAQTREEAINKMRRALDEFVIEGVKTTIPFHRQLMDHPDYLAGNYTTKFMEDFEMDEKYDY</sequence>
<comment type="subunit">
    <text evidence="3 13">Acetyl-CoA carboxylase is a heterohexamer of biotin carboxyl carrier protein, biotin carboxylase and the two subunits of carboxyl transferase in a 2:2 complex.</text>
</comment>
<dbReference type="InterPro" id="IPR004549">
    <property type="entry name" value="Acetyl_CoA_COase_biotin_COase"/>
</dbReference>
<keyword evidence="7 12" id="KW-0547">Nucleotide-binding</keyword>
<dbReference type="GO" id="GO:0006633">
    <property type="term" value="P:fatty acid biosynthetic process"/>
    <property type="evidence" value="ECO:0007669"/>
    <property type="project" value="UniProtKB-KW"/>
</dbReference>
<dbReference type="PANTHER" id="PTHR48095">
    <property type="entry name" value="PYRUVATE CARBOXYLASE SUBUNIT A"/>
    <property type="match status" value="1"/>
</dbReference>
<evidence type="ECO:0000256" key="7">
    <source>
        <dbReference type="ARBA" id="ARBA00022741"/>
    </source>
</evidence>
<proteinExistence type="predicted"/>
<comment type="catalytic activity">
    <reaction evidence="11 13">
        <text>N(6)-biotinyl-L-lysyl-[protein] + hydrogencarbonate + ATP = N(6)-carboxybiotinyl-L-lysyl-[protein] + ADP + phosphate + H(+)</text>
        <dbReference type="Rhea" id="RHEA:13501"/>
        <dbReference type="Rhea" id="RHEA-COMP:10505"/>
        <dbReference type="Rhea" id="RHEA-COMP:10506"/>
        <dbReference type="ChEBI" id="CHEBI:15378"/>
        <dbReference type="ChEBI" id="CHEBI:17544"/>
        <dbReference type="ChEBI" id="CHEBI:30616"/>
        <dbReference type="ChEBI" id="CHEBI:43474"/>
        <dbReference type="ChEBI" id="CHEBI:83144"/>
        <dbReference type="ChEBI" id="CHEBI:83145"/>
        <dbReference type="ChEBI" id="CHEBI:456216"/>
        <dbReference type="EC" id="6.3.4.14"/>
    </reaction>
</comment>
<dbReference type="SUPFAM" id="SSF56059">
    <property type="entry name" value="Glutathione synthetase ATP-binding domain-like"/>
    <property type="match status" value="1"/>
</dbReference>
<dbReference type="Gene3D" id="3.30.470.20">
    <property type="entry name" value="ATP-grasp fold, B domain"/>
    <property type="match status" value="1"/>
</dbReference>
<dbReference type="AlphaFoldDB" id="A0A2T0MH03"/>
<evidence type="ECO:0000256" key="12">
    <source>
        <dbReference type="PROSITE-ProRule" id="PRU00409"/>
    </source>
</evidence>
<keyword evidence="13" id="KW-0443">Lipid metabolism</keyword>
<evidence type="ECO:0000256" key="9">
    <source>
        <dbReference type="ARBA" id="ARBA00022842"/>
    </source>
</evidence>
<evidence type="ECO:0000256" key="6">
    <source>
        <dbReference type="ARBA" id="ARBA00022723"/>
    </source>
</evidence>
<organism evidence="16 17">
    <name type="scientific">Flagellimonas meridianipacifica</name>
    <dbReference type="NCBI Taxonomy" id="1080225"/>
    <lineage>
        <taxon>Bacteria</taxon>
        <taxon>Pseudomonadati</taxon>
        <taxon>Bacteroidota</taxon>
        <taxon>Flavobacteriia</taxon>
        <taxon>Flavobacteriales</taxon>
        <taxon>Flavobacteriaceae</taxon>
        <taxon>Flagellimonas</taxon>
    </lineage>
</organism>
<dbReference type="Proteomes" id="UP000237640">
    <property type="component" value="Unassembled WGS sequence"/>
</dbReference>
<dbReference type="PROSITE" id="PS50975">
    <property type="entry name" value="ATP_GRASP"/>
    <property type="match status" value="1"/>
</dbReference>
<dbReference type="GO" id="GO:0005524">
    <property type="term" value="F:ATP binding"/>
    <property type="evidence" value="ECO:0007669"/>
    <property type="project" value="UniProtKB-UniRule"/>
</dbReference>
<gene>
    <name evidence="16" type="ORF">CLV81_0843</name>
</gene>
<dbReference type="PANTHER" id="PTHR48095:SF2">
    <property type="entry name" value="BIOTIN CARBOXYLASE, CHLOROPLASTIC"/>
    <property type="match status" value="1"/>
</dbReference>
<dbReference type="InterPro" id="IPR005479">
    <property type="entry name" value="CPAse_ATP-bd"/>
</dbReference>
<comment type="function">
    <text evidence="1 13">This protein is a component of the acetyl coenzyme A carboxylase complex; first, biotin carboxylase catalyzes the carboxylation of the carrier protein and then the transcarboxylase transfers the carboxyl group to form malonyl-CoA.</text>
</comment>
<dbReference type="PROSITE" id="PS00866">
    <property type="entry name" value="CPSASE_1"/>
    <property type="match status" value="1"/>
</dbReference>
<evidence type="ECO:0000259" key="15">
    <source>
        <dbReference type="PROSITE" id="PS50979"/>
    </source>
</evidence>
<dbReference type="FunFam" id="3.30.1490.20:FF:000018">
    <property type="entry name" value="Biotin carboxylase"/>
    <property type="match status" value="1"/>
</dbReference>
<dbReference type="OrthoDB" id="9807469at2"/>
<dbReference type="GO" id="GO:0046872">
    <property type="term" value="F:metal ion binding"/>
    <property type="evidence" value="ECO:0007669"/>
    <property type="project" value="UniProtKB-KW"/>
</dbReference>
<dbReference type="FunFam" id="3.40.50.20:FF:000010">
    <property type="entry name" value="Propionyl-CoA carboxylase subunit alpha"/>
    <property type="match status" value="1"/>
</dbReference>
<dbReference type="Pfam" id="PF02785">
    <property type="entry name" value="Biotin_carb_C"/>
    <property type="match status" value="1"/>
</dbReference>
<dbReference type="Pfam" id="PF00289">
    <property type="entry name" value="Biotin_carb_N"/>
    <property type="match status" value="1"/>
</dbReference>
<dbReference type="InterPro" id="IPR005482">
    <property type="entry name" value="Biotin_COase_C"/>
</dbReference>
<dbReference type="PROSITE" id="PS50979">
    <property type="entry name" value="BC"/>
    <property type="match status" value="1"/>
</dbReference>
<dbReference type="EMBL" id="PVYX01000001">
    <property type="protein sequence ID" value="PRX56845.1"/>
    <property type="molecule type" value="Genomic_DNA"/>
</dbReference>
<feature type="domain" description="Biotin carboxylation" evidence="15">
    <location>
        <begin position="1"/>
        <end position="444"/>
    </location>
</feature>
<evidence type="ECO:0000256" key="4">
    <source>
        <dbReference type="ARBA" id="ARBA00013263"/>
    </source>
</evidence>
<dbReference type="GO" id="GO:0004075">
    <property type="term" value="F:biotin carboxylase activity"/>
    <property type="evidence" value="ECO:0007669"/>
    <property type="project" value="UniProtKB-EC"/>
</dbReference>
<evidence type="ECO:0000256" key="2">
    <source>
        <dbReference type="ARBA" id="ARBA00004956"/>
    </source>
</evidence>
<dbReference type="NCBIfam" id="TIGR00514">
    <property type="entry name" value="accC"/>
    <property type="match status" value="1"/>
</dbReference>
<evidence type="ECO:0000256" key="13">
    <source>
        <dbReference type="RuleBase" id="RU365063"/>
    </source>
</evidence>
<dbReference type="EC" id="6.3.4.14" evidence="4 13"/>
<keyword evidence="8 12" id="KW-0067">ATP-binding</keyword>
<evidence type="ECO:0000256" key="11">
    <source>
        <dbReference type="ARBA" id="ARBA00048600"/>
    </source>
</evidence>
<evidence type="ECO:0000256" key="10">
    <source>
        <dbReference type="ARBA" id="ARBA00023267"/>
    </source>
</evidence>
<dbReference type="InterPro" id="IPR016185">
    <property type="entry name" value="PreATP-grasp_dom_sf"/>
</dbReference>
<dbReference type="InterPro" id="IPR005481">
    <property type="entry name" value="BC-like_N"/>
</dbReference>
<reference evidence="16 17" key="1">
    <citation type="submission" date="2018-03" db="EMBL/GenBank/DDBJ databases">
        <title>Genomic Encyclopedia of Archaeal and Bacterial Type Strains, Phase II (KMG-II): from individual species to whole genera.</title>
        <authorList>
            <person name="Goeker M."/>
        </authorList>
    </citation>
    <scope>NUCLEOTIDE SEQUENCE [LARGE SCALE GENOMIC DNA]</scope>
    <source>
        <strain evidence="16 17">DSM 25027</strain>
    </source>
</reference>
<keyword evidence="13" id="KW-0444">Lipid biosynthesis</keyword>
<dbReference type="SUPFAM" id="SSF51246">
    <property type="entry name" value="Rudiment single hybrid motif"/>
    <property type="match status" value="1"/>
</dbReference>
<dbReference type="RefSeq" id="WP_106143784.1">
    <property type="nucleotide sequence ID" value="NZ_PVYX01000001.1"/>
</dbReference>
<dbReference type="PROSITE" id="PS00867">
    <property type="entry name" value="CPSASE_2"/>
    <property type="match status" value="1"/>
</dbReference>
<comment type="caution">
    <text evidence="16">The sequence shown here is derived from an EMBL/GenBank/DDBJ whole genome shotgun (WGS) entry which is preliminary data.</text>
</comment>
<name>A0A2T0MH03_9FLAO</name>
<keyword evidence="13" id="KW-0276">Fatty acid metabolism</keyword>
<dbReference type="InterPro" id="IPR011761">
    <property type="entry name" value="ATP-grasp"/>
</dbReference>
<keyword evidence="17" id="KW-1185">Reference proteome</keyword>
<dbReference type="InterPro" id="IPR011764">
    <property type="entry name" value="Biotin_carboxylation_dom"/>
</dbReference>
<keyword evidence="10 13" id="KW-0092">Biotin</keyword>
<dbReference type="InterPro" id="IPR051602">
    <property type="entry name" value="ACC_Biotin_Carboxylase"/>
</dbReference>
<comment type="pathway">
    <text evidence="2 13">Lipid metabolism; malonyl-CoA biosynthesis; malonyl-CoA from acetyl-CoA: step 1/1.</text>
</comment>
<dbReference type="UniPathway" id="UPA00655">
    <property type="reaction ID" value="UER00711"/>
</dbReference>
<keyword evidence="6" id="KW-0479">Metal-binding</keyword>
<dbReference type="GO" id="GO:2001295">
    <property type="term" value="P:malonyl-CoA biosynthetic process"/>
    <property type="evidence" value="ECO:0007669"/>
    <property type="project" value="UniProtKB-UniPathway"/>
</dbReference>
<evidence type="ECO:0000259" key="14">
    <source>
        <dbReference type="PROSITE" id="PS50975"/>
    </source>
</evidence>
<keyword evidence="13" id="KW-0275">Fatty acid biosynthesis</keyword>
<keyword evidence="9" id="KW-0460">Magnesium</keyword>
<dbReference type="SMART" id="SM00878">
    <property type="entry name" value="Biotin_carb_C"/>
    <property type="match status" value="1"/>
</dbReference>
<accession>A0A2T0MH03</accession>
<feature type="domain" description="ATP-grasp" evidence="14">
    <location>
        <begin position="120"/>
        <end position="317"/>
    </location>
</feature>
<evidence type="ECO:0000313" key="17">
    <source>
        <dbReference type="Proteomes" id="UP000237640"/>
    </source>
</evidence>
<dbReference type="SUPFAM" id="SSF52440">
    <property type="entry name" value="PreATP-grasp domain"/>
    <property type="match status" value="1"/>
</dbReference>
<evidence type="ECO:0000313" key="16">
    <source>
        <dbReference type="EMBL" id="PRX56845.1"/>
    </source>
</evidence>
<dbReference type="Pfam" id="PF02786">
    <property type="entry name" value="CPSase_L_D2"/>
    <property type="match status" value="1"/>
</dbReference>
<keyword evidence="5 13" id="KW-0436">Ligase</keyword>
<evidence type="ECO:0000256" key="1">
    <source>
        <dbReference type="ARBA" id="ARBA00003761"/>
    </source>
</evidence>
<evidence type="ECO:0000256" key="5">
    <source>
        <dbReference type="ARBA" id="ARBA00022598"/>
    </source>
</evidence>
<evidence type="ECO:0000256" key="3">
    <source>
        <dbReference type="ARBA" id="ARBA00011750"/>
    </source>
</evidence>
<dbReference type="InterPro" id="IPR011054">
    <property type="entry name" value="Rudment_hybrid_motif"/>
</dbReference>
<dbReference type="NCBIfam" id="NF006367">
    <property type="entry name" value="PRK08591.1"/>
    <property type="match status" value="1"/>
</dbReference>
<evidence type="ECO:0000256" key="8">
    <source>
        <dbReference type="ARBA" id="ARBA00022840"/>
    </source>
</evidence>